<evidence type="ECO:0000256" key="7">
    <source>
        <dbReference type="ARBA" id="ARBA00023211"/>
    </source>
</evidence>
<keyword evidence="5 10" id="KW-0479">Metal-binding</keyword>
<dbReference type="SUPFAM" id="SSF64158">
    <property type="entry name" value="2,3-Bisphosphoglycerate-independent phosphoglycerate mutase, substrate-binding domain"/>
    <property type="match status" value="1"/>
</dbReference>
<evidence type="ECO:0000256" key="13">
    <source>
        <dbReference type="PIRSR" id="PIRSR001492-3"/>
    </source>
</evidence>
<feature type="domain" description="BPG-independent PGAM N-terminal" evidence="15">
    <location>
        <begin position="83"/>
        <end position="292"/>
    </location>
</feature>
<feature type="domain" description="Metalloenzyme" evidence="14">
    <location>
        <begin position="5"/>
        <end position="493"/>
    </location>
</feature>
<feature type="binding site" evidence="10 13">
    <location>
        <position position="13"/>
    </location>
    <ligand>
        <name>Mn(2+)</name>
        <dbReference type="ChEBI" id="CHEBI:29035"/>
        <label>2</label>
    </ligand>
</feature>
<evidence type="ECO:0000313" key="17">
    <source>
        <dbReference type="Proteomes" id="UP000254337"/>
    </source>
</evidence>
<protein>
    <recommendedName>
        <fullName evidence="9 10">2,3-bisphosphoglycerate-independent phosphoglycerate mutase</fullName>
        <shortName evidence="10">BPG-independent PGAM</shortName>
        <shortName evidence="10">Phosphoglyceromutase</shortName>
        <shortName evidence="10">iPGM</shortName>
        <ecNumber evidence="4 10">5.4.2.12</ecNumber>
    </recommendedName>
</protein>
<feature type="active site" description="Phosphoserine intermediate" evidence="10 11">
    <location>
        <position position="63"/>
    </location>
</feature>
<evidence type="ECO:0000256" key="4">
    <source>
        <dbReference type="ARBA" id="ARBA00012026"/>
    </source>
</evidence>
<reference evidence="16 17" key="1">
    <citation type="submission" date="2018-05" db="EMBL/GenBank/DDBJ databases">
        <title>Complete genome sequence of Megasphaera sp. AJH120T, isolated from the ceca of a chicken.</title>
        <authorList>
            <person name="Maki J."/>
            <person name="Looft T."/>
        </authorList>
    </citation>
    <scope>NUCLEOTIDE SEQUENCE [LARGE SCALE GENOMIC DNA]</scope>
    <source>
        <strain evidence="16 17">AJH120</strain>
    </source>
</reference>
<comment type="cofactor">
    <cofactor evidence="10">
        <name>Mn(2+)</name>
        <dbReference type="ChEBI" id="CHEBI:29035"/>
    </cofactor>
    <text evidence="10">Binds 2 manganese ions per subunit.</text>
</comment>
<dbReference type="HAMAP" id="MF_01038">
    <property type="entry name" value="GpmI"/>
    <property type="match status" value="1"/>
</dbReference>
<dbReference type="PANTHER" id="PTHR31637:SF0">
    <property type="entry name" value="2,3-BISPHOSPHOGLYCERATE-INDEPENDENT PHOSPHOGLYCERATE MUTASE"/>
    <property type="match status" value="1"/>
</dbReference>
<feature type="binding site" evidence="10 12">
    <location>
        <begin position="154"/>
        <end position="155"/>
    </location>
    <ligand>
        <name>substrate</name>
    </ligand>
</feature>
<dbReference type="SUPFAM" id="SSF53649">
    <property type="entry name" value="Alkaline phosphatase-like"/>
    <property type="match status" value="1"/>
</dbReference>
<evidence type="ECO:0000313" key="16">
    <source>
        <dbReference type="EMBL" id="AXL20698.1"/>
    </source>
</evidence>
<comment type="pathway">
    <text evidence="2 10">Carbohydrate degradation; glycolysis; pyruvate from D-glyceraldehyde 3-phosphate: step 3/5.</text>
</comment>
<feature type="binding site" evidence="10 12">
    <location>
        <position position="329"/>
    </location>
    <ligand>
        <name>substrate</name>
    </ligand>
</feature>
<comment type="catalytic activity">
    <reaction evidence="1 10">
        <text>(2R)-2-phosphoglycerate = (2R)-3-phosphoglycerate</text>
        <dbReference type="Rhea" id="RHEA:15901"/>
        <dbReference type="ChEBI" id="CHEBI:58272"/>
        <dbReference type="ChEBI" id="CHEBI:58289"/>
        <dbReference type="EC" id="5.4.2.12"/>
    </reaction>
</comment>
<dbReference type="GO" id="GO:0006007">
    <property type="term" value="P:glucose catabolic process"/>
    <property type="evidence" value="ECO:0007669"/>
    <property type="project" value="InterPro"/>
</dbReference>
<dbReference type="Gene3D" id="3.40.720.10">
    <property type="entry name" value="Alkaline Phosphatase, subunit A"/>
    <property type="match status" value="1"/>
</dbReference>
<feature type="binding site" evidence="10 12">
    <location>
        <position position="186"/>
    </location>
    <ligand>
        <name>substrate</name>
    </ligand>
</feature>
<keyword evidence="8 10" id="KW-0413">Isomerase</keyword>
<evidence type="ECO:0000256" key="6">
    <source>
        <dbReference type="ARBA" id="ARBA00023152"/>
    </source>
</evidence>
<evidence type="ECO:0000256" key="8">
    <source>
        <dbReference type="ARBA" id="ARBA00023235"/>
    </source>
</evidence>
<evidence type="ECO:0000256" key="5">
    <source>
        <dbReference type="ARBA" id="ARBA00022723"/>
    </source>
</evidence>
<organism evidence="16 17">
    <name type="scientific">Megasphaera stantonii</name>
    <dbReference type="NCBI Taxonomy" id="2144175"/>
    <lineage>
        <taxon>Bacteria</taxon>
        <taxon>Bacillati</taxon>
        <taxon>Bacillota</taxon>
        <taxon>Negativicutes</taxon>
        <taxon>Veillonellales</taxon>
        <taxon>Veillonellaceae</taxon>
        <taxon>Megasphaera</taxon>
    </lineage>
</organism>
<dbReference type="Pfam" id="PF01676">
    <property type="entry name" value="Metalloenzyme"/>
    <property type="match status" value="1"/>
</dbReference>
<evidence type="ECO:0000259" key="15">
    <source>
        <dbReference type="Pfam" id="PF06415"/>
    </source>
</evidence>
<evidence type="ECO:0000256" key="3">
    <source>
        <dbReference type="ARBA" id="ARBA00008819"/>
    </source>
</evidence>
<dbReference type="GO" id="GO:0004619">
    <property type="term" value="F:phosphoglycerate mutase activity"/>
    <property type="evidence" value="ECO:0007669"/>
    <property type="project" value="UniProtKB-UniRule"/>
</dbReference>
<evidence type="ECO:0000256" key="1">
    <source>
        <dbReference type="ARBA" id="ARBA00000370"/>
    </source>
</evidence>
<evidence type="ECO:0000256" key="11">
    <source>
        <dbReference type="PIRSR" id="PIRSR001492-1"/>
    </source>
</evidence>
<dbReference type="UniPathway" id="UPA00109">
    <property type="reaction ID" value="UER00186"/>
</dbReference>
<evidence type="ECO:0000256" key="12">
    <source>
        <dbReference type="PIRSR" id="PIRSR001492-2"/>
    </source>
</evidence>
<dbReference type="InterPro" id="IPR011258">
    <property type="entry name" value="BPG-indep_PGM_N"/>
</dbReference>
<name>A0A346AXV5_9FIRM</name>
<evidence type="ECO:0000256" key="2">
    <source>
        <dbReference type="ARBA" id="ARBA00004798"/>
    </source>
</evidence>
<dbReference type="OrthoDB" id="9800863at2"/>
<sequence length="507" mass="55734">MTKKKPVMLVIMDGFGCSDIQKDNAVAQADLKVLPALWKEYPHAHLGASGEDVGLPDGQIGNSEVGHLNIGAGRIVYQALTKITKDIREGAFFEKPALVEAMENVRKHDSALHLLGLVSPGGVHSSEQHLFGLLEMAKRYGLKKVYVHAFLDGRDVLPRSAGEYLQELEDKCAELGVGEIATISGRYYAMDRDKRWDRVEKAYYAVALGQGHEEPDAQTCLKHSYAADVSDEFVVPTVIHKHPVEDGDSVVFFNFRPDRARQLTTAFVCDDFDGFDRPKKLDVYFATMTRYEDDLPVHVVYDKETIANTLGEVLAKAGKTQLRIAETEKYAHVTYFFNGGEETPNVGEDRILVPSPKVATYDLQPEMNAPLVTDKVVERIESGEYDMIMLNFANADMVGHTGVFEAAVKAVETVDTCIGRIVDALKTVDGQLLIIADHGNAEQMADPETGSPYTAHTTNHVPCILVSETYKHAKLHDGILADVAPTLLTMAGMAIPADMTGKCLIDL</sequence>
<dbReference type="InterPro" id="IPR036646">
    <property type="entry name" value="PGAM_B_sf"/>
</dbReference>
<dbReference type="EMBL" id="CP029462">
    <property type="protein sequence ID" value="AXL20698.1"/>
    <property type="molecule type" value="Genomic_DNA"/>
</dbReference>
<feature type="binding site" evidence="10 13">
    <location>
        <position position="437"/>
    </location>
    <ligand>
        <name>Mn(2+)</name>
        <dbReference type="ChEBI" id="CHEBI:29035"/>
        <label>2</label>
    </ligand>
</feature>
<comment type="function">
    <text evidence="10">Catalyzes the interconversion of 2-phosphoglycerate and 3-phosphoglycerate.</text>
</comment>
<feature type="binding site" evidence="10 13">
    <location>
        <position position="63"/>
    </location>
    <ligand>
        <name>Mn(2+)</name>
        <dbReference type="ChEBI" id="CHEBI:29035"/>
        <label>2</label>
    </ligand>
</feature>
<dbReference type="AlphaFoldDB" id="A0A346AXV5"/>
<dbReference type="InterPro" id="IPR005995">
    <property type="entry name" value="Pgm_bpd_ind"/>
</dbReference>
<evidence type="ECO:0000259" key="14">
    <source>
        <dbReference type="Pfam" id="PF01676"/>
    </source>
</evidence>
<keyword evidence="6 10" id="KW-0324">Glycolysis</keyword>
<accession>A0A346AXV5</accession>
<dbReference type="Proteomes" id="UP000254337">
    <property type="component" value="Chromosome"/>
</dbReference>
<proteinExistence type="inferred from homology"/>
<feature type="binding site" evidence="10 12">
    <location>
        <begin position="256"/>
        <end position="259"/>
    </location>
    <ligand>
        <name>substrate</name>
    </ligand>
</feature>
<feature type="binding site" evidence="10 12">
    <location>
        <position position="124"/>
    </location>
    <ligand>
        <name>substrate</name>
    </ligand>
</feature>
<evidence type="ECO:0000256" key="9">
    <source>
        <dbReference type="ARBA" id="ARBA00071648"/>
    </source>
</evidence>
<dbReference type="PANTHER" id="PTHR31637">
    <property type="entry name" value="2,3-BISPHOSPHOGLYCERATE-INDEPENDENT PHOSPHOGLYCERATE MUTASE"/>
    <property type="match status" value="1"/>
</dbReference>
<keyword evidence="17" id="KW-1185">Reference proteome</keyword>
<feature type="binding site" evidence="10 13">
    <location>
        <position position="396"/>
    </location>
    <ligand>
        <name>Mn(2+)</name>
        <dbReference type="ChEBI" id="CHEBI:29035"/>
        <label>1</label>
    </ligand>
</feature>
<dbReference type="Pfam" id="PF06415">
    <property type="entry name" value="iPGM_N"/>
    <property type="match status" value="1"/>
</dbReference>
<dbReference type="GO" id="GO:0006096">
    <property type="term" value="P:glycolytic process"/>
    <property type="evidence" value="ECO:0007669"/>
    <property type="project" value="UniProtKB-UniRule"/>
</dbReference>
<dbReference type="KEGG" id="meg:DKB62_03460"/>
<feature type="binding site" evidence="10 12">
    <location>
        <position position="192"/>
    </location>
    <ligand>
        <name>substrate</name>
    </ligand>
</feature>
<dbReference type="CDD" id="cd16010">
    <property type="entry name" value="iPGM"/>
    <property type="match status" value="1"/>
</dbReference>
<dbReference type="EC" id="5.4.2.12" evidence="4 10"/>
<dbReference type="NCBIfam" id="TIGR01307">
    <property type="entry name" value="pgm_bpd_ind"/>
    <property type="match status" value="1"/>
</dbReference>
<dbReference type="InterPro" id="IPR006124">
    <property type="entry name" value="Metalloenzyme"/>
</dbReference>
<comment type="similarity">
    <text evidence="3 10">Belongs to the BPG-independent phosphoglycerate mutase family.</text>
</comment>
<dbReference type="GO" id="GO:0005829">
    <property type="term" value="C:cytosol"/>
    <property type="evidence" value="ECO:0007669"/>
    <property type="project" value="TreeGrafter"/>
</dbReference>
<feature type="binding site" evidence="10 13">
    <location>
        <position position="438"/>
    </location>
    <ligand>
        <name>Mn(2+)</name>
        <dbReference type="ChEBI" id="CHEBI:29035"/>
        <label>2</label>
    </ligand>
</feature>
<feature type="binding site" evidence="10 13">
    <location>
        <position position="456"/>
    </location>
    <ligand>
        <name>Mn(2+)</name>
        <dbReference type="ChEBI" id="CHEBI:29035"/>
        <label>1</label>
    </ligand>
</feature>
<feature type="binding site" evidence="10 13">
    <location>
        <position position="400"/>
    </location>
    <ligand>
        <name>Mn(2+)</name>
        <dbReference type="ChEBI" id="CHEBI:29035"/>
        <label>1</label>
    </ligand>
</feature>
<gene>
    <name evidence="10" type="primary">gpmI</name>
    <name evidence="16" type="ORF">DKB62_03460</name>
</gene>
<keyword evidence="7 10" id="KW-0464">Manganese</keyword>
<dbReference type="Gene3D" id="3.40.1450.10">
    <property type="entry name" value="BPG-independent phosphoglycerate mutase, domain B"/>
    <property type="match status" value="1"/>
</dbReference>
<dbReference type="FunFam" id="3.40.1450.10:FF:000001">
    <property type="entry name" value="2,3-bisphosphoglycerate-independent phosphoglycerate mutase"/>
    <property type="match status" value="1"/>
</dbReference>
<evidence type="ECO:0000256" key="10">
    <source>
        <dbReference type="HAMAP-Rule" id="MF_01038"/>
    </source>
</evidence>
<dbReference type="GO" id="GO:0030145">
    <property type="term" value="F:manganese ion binding"/>
    <property type="evidence" value="ECO:0007669"/>
    <property type="project" value="UniProtKB-UniRule"/>
</dbReference>
<dbReference type="RefSeq" id="WP_107196697.1">
    <property type="nucleotide sequence ID" value="NZ_CALYAU010000007.1"/>
</dbReference>
<dbReference type="InterPro" id="IPR017850">
    <property type="entry name" value="Alkaline_phosphatase_core_sf"/>
</dbReference>
<dbReference type="PIRSF" id="PIRSF001492">
    <property type="entry name" value="IPGAM"/>
    <property type="match status" value="1"/>
</dbReference>
<comment type="subunit">
    <text evidence="10">Monomer.</text>
</comment>